<keyword evidence="2" id="KW-1185">Reference proteome</keyword>
<proteinExistence type="predicted"/>
<dbReference type="RefSeq" id="WP_109284228.1">
    <property type="nucleotide sequence ID" value="NZ_JBFAUK010000020.1"/>
</dbReference>
<dbReference type="Proteomes" id="UP001552594">
    <property type="component" value="Unassembled WGS sequence"/>
</dbReference>
<gene>
    <name evidence="1" type="ORF">AB0L16_23505</name>
</gene>
<organism evidence="1 2">
    <name type="scientific">Streptomyces orinoci</name>
    <name type="common">Streptoverticillium orinoci</name>
    <dbReference type="NCBI Taxonomy" id="67339"/>
    <lineage>
        <taxon>Bacteria</taxon>
        <taxon>Bacillati</taxon>
        <taxon>Actinomycetota</taxon>
        <taxon>Actinomycetes</taxon>
        <taxon>Kitasatosporales</taxon>
        <taxon>Streptomycetaceae</taxon>
        <taxon>Streptomyces</taxon>
    </lineage>
</organism>
<protein>
    <submittedName>
        <fullName evidence="1">Uncharacterized protein</fullName>
    </submittedName>
</protein>
<evidence type="ECO:0000313" key="1">
    <source>
        <dbReference type="EMBL" id="MEV5509363.1"/>
    </source>
</evidence>
<reference evidence="1 2" key="1">
    <citation type="submission" date="2024-06" db="EMBL/GenBank/DDBJ databases">
        <title>The Natural Products Discovery Center: Release of the First 8490 Sequenced Strains for Exploring Actinobacteria Biosynthetic Diversity.</title>
        <authorList>
            <person name="Kalkreuter E."/>
            <person name="Kautsar S.A."/>
            <person name="Yang D."/>
            <person name="Bader C.D."/>
            <person name="Teijaro C.N."/>
            <person name="Fluegel L."/>
            <person name="Davis C.M."/>
            <person name="Simpson J.R."/>
            <person name="Lauterbach L."/>
            <person name="Steele A.D."/>
            <person name="Gui C."/>
            <person name="Meng S."/>
            <person name="Li G."/>
            <person name="Viehrig K."/>
            <person name="Ye F."/>
            <person name="Su P."/>
            <person name="Kiefer A.F."/>
            <person name="Nichols A."/>
            <person name="Cepeda A.J."/>
            <person name="Yan W."/>
            <person name="Fan B."/>
            <person name="Jiang Y."/>
            <person name="Adhikari A."/>
            <person name="Zheng C.-J."/>
            <person name="Schuster L."/>
            <person name="Cowan T.M."/>
            <person name="Smanski M.J."/>
            <person name="Chevrette M.G."/>
            <person name="De Carvalho L.P.S."/>
            <person name="Shen B."/>
        </authorList>
    </citation>
    <scope>NUCLEOTIDE SEQUENCE [LARGE SCALE GENOMIC DNA]</scope>
    <source>
        <strain evidence="1 2">NPDC052347</strain>
    </source>
</reference>
<evidence type="ECO:0000313" key="2">
    <source>
        <dbReference type="Proteomes" id="UP001552594"/>
    </source>
</evidence>
<dbReference type="EMBL" id="JBFAUK010000020">
    <property type="protein sequence ID" value="MEV5509363.1"/>
    <property type="molecule type" value="Genomic_DNA"/>
</dbReference>
<name>A0ABV3K2I5_STRON</name>
<comment type="caution">
    <text evidence="1">The sequence shown here is derived from an EMBL/GenBank/DDBJ whole genome shotgun (WGS) entry which is preliminary data.</text>
</comment>
<accession>A0ABV3K2I5</accession>
<sequence>MVDLARGDDPSRKTKLAERLAAGGLVFLGMVDPDRPLIPPTLAGMATSYPESEKWRTSSVDRDAADCVTRANEGWFDLAREGGLFGDDREFLVAVAISEEDDWWARVRLAETWDVMGAGSANALGNGFGLPAFHMLSLTGDVVVCGMVWQSSIGTYLVSGFEKVKGFRDNAEWKANWARTPRYEALAIRRWLESIDQVT</sequence>